<evidence type="ECO:0000313" key="6">
    <source>
        <dbReference type="EMBL" id="PRQ30490.1"/>
    </source>
</evidence>
<sequence length="354" mass="39682">MACSCPALICLLFFSCLWRSLAARRDTLKPGDTLNSASSLVSETGKFSLGFFQNGISKSSYLAIYHTNTGNSILNAWIANRKTPMLYPTGVLTLDMNNTLKVTQNGGDPLLIYSASESTTNNSNIVATLLDSGNFILHQVNSNGSTERVLWQSFDHPVDTLLPGMKLGVDYKNGHIWSLSSWTSLYSAEPGAFTVDWVPGEHQLKIKERGKVCWSSGVFRNGRFKYVLPDDDSKKMRYNFSIVSNENEDYFTYVGDQSDASQWVLNIMGRLHDFDEKVDIARADYCYGYNSDGGCARWEQPSCRHVGDKFVLKTGYFRQMTSSNSIYTSDSNMTLGYSDCKTTVKQRSNMTHYC</sequence>
<dbReference type="PANTHER" id="PTHR32444">
    <property type="entry name" value="BULB-TYPE LECTIN DOMAIN-CONTAINING PROTEIN"/>
    <property type="match status" value="1"/>
</dbReference>
<dbReference type="OMA" id="WSQHGPI"/>
<keyword evidence="3" id="KW-0325">Glycoprotein</keyword>
<organism evidence="6 7">
    <name type="scientific">Rosa chinensis</name>
    <name type="common">China rose</name>
    <dbReference type="NCBI Taxonomy" id="74649"/>
    <lineage>
        <taxon>Eukaryota</taxon>
        <taxon>Viridiplantae</taxon>
        <taxon>Streptophyta</taxon>
        <taxon>Embryophyta</taxon>
        <taxon>Tracheophyta</taxon>
        <taxon>Spermatophyta</taxon>
        <taxon>Magnoliopsida</taxon>
        <taxon>eudicotyledons</taxon>
        <taxon>Gunneridae</taxon>
        <taxon>Pentapetalae</taxon>
        <taxon>rosids</taxon>
        <taxon>fabids</taxon>
        <taxon>Rosales</taxon>
        <taxon>Rosaceae</taxon>
        <taxon>Rosoideae</taxon>
        <taxon>Rosoideae incertae sedis</taxon>
        <taxon>Rosa</taxon>
    </lineage>
</organism>
<dbReference type="GO" id="GO:0004674">
    <property type="term" value="F:protein serine/threonine kinase activity"/>
    <property type="evidence" value="ECO:0007669"/>
    <property type="project" value="UniProtKB-KW"/>
</dbReference>
<dbReference type="PANTHER" id="PTHR32444:SF226">
    <property type="entry name" value="BULB-TYPE LECTIN DOMAIN-CONTAINING PROTEIN"/>
    <property type="match status" value="1"/>
</dbReference>
<dbReference type="Proteomes" id="UP000238479">
    <property type="component" value="Chromosome 5"/>
</dbReference>
<dbReference type="InterPro" id="IPR036426">
    <property type="entry name" value="Bulb-type_lectin_dom_sf"/>
</dbReference>
<evidence type="ECO:0000256" key="3">
    <source>
        <dbReference type="ARBA" id="ARBA00023180"/>
    </source>
</evidence>
<dbReference type="InterPro" id="IPR001480">
    <property type="entry name" value="Bulb-type_lectin_dom"/>
</dbReference>
<dbReference type="Gene3D" id="2.90.10.10">
    <property type="entry name" value="Bulb-type lectin domain"/>
    <property type="match status" value="1"/>
</dbReference>
<feature type="domain" description="Bulb-type lectin" evidence="5">
    <location>
        <begin position="25"/>
        <end position="150"/>
    </location>
</feature>
<reference evidence="6 7" key="1">
    <citation type="journal article" date="2018" name="Nat. Genet.">
        <title>The Rosa genome provides new insights in the design of modern roses.</title>
        <authorList>
            <person name="Bendahmane M."/>
        </authorList>
    </citation>
    <scope>NUCLEOTIDE SEQUENCE [LARGE SCALE GENOMIC DNA]</scope>
    <source>
        <strain evidence="7">cv. Old Blush</strain>
    </source>
</reference>
<evidence type="ECO:0000256" key="2">
    <source>
        <dbReference type="ARBA" id="ARBA00023157"/>
    </source>
</evidence>
<dbReference type="EMBL" id="PDCK01000043">
    <property type="protein sequence ID" value="PRQ30490.1"/>
    <property type="molecule type" value="Genomic_DNA"/>
</dbReference>
<accession>A0A2P6Q8I4</accession>
<dbReference type="Gramene" id="PRQ30490">
    <property type="protein sequence ID" value="PRQ30490"/>
    <property type="gene ID" value="RchiOBHm_Chr5g0025211"/>
</dbReference>
<keyword evidence="6" id="KW-0418">Kinase</keyword>
<dbReference type="STRING" id="74649.A0A2P6Q8I4"/>
<gene>
    <name evidence="6" type="ORF">RchiOBHm_Chr5g0025211</name>
</gene>
<evidence type="ECO:0000313" key="7">
    <source>
        <dbReference type="Proteomes" id="UP000238479"/>
    </source>
</evidence>
<dbReference type="SMART" id="SM00108">
    <property type="entry name" value="B_lectin"/>
    <property type="match status" value="1"/>
</dbReference>
<keyword evidence="6" id="KW-0723">Serine/threonine-protein kinase</keyword>
<name>A0A2P6Q8I4_ROSCH</name>
<keyword evidence="1 4" id="KW-0732">Signal</keyword>
<dbReference type="AlphaFoldDB" id="A0A2P6Q8I4"/>
<keyword evidence="7" id="KW-1185">Reference proteome</keyword>
<dbReference type="PROSITE" id="PS50927">
    <property type="entry name" value="BULB_LECTIN"/>
    <property type="match status" value="1"/>
</dbReference>
<feature type="signal peptide" evidence="4">
    <location>
        <begin position="1"/>
        <end position="22"/>
    </location>
</feature>
<keyword evidence="6" id="KW-0808">Transferase</keyword>
<evidence type="ECO:0000259" key="5">
    <source>
        <dbReference type="PROSITE" id="PS50927"/>
    </source>
</evidence>
<keyword evidence="2" id="KW-1015">Disulfide bond</keyword>
<dbReference type="EC" id="2.7.11.1" evidence="6"/>
<dbReference type="SUPFAM" id="SSF51110">
    <property type="entry name" value="alpha-D-mannose-specific plant lectins"/>
    <property type="match status" value="1"/>
</dbReference>
<evidence type="ECO:0000256" key="1">
    <source>
        <dbReference type="ARBA" id="ARBA00022729"/>
    </source>
</evidence>
<dbReference type="Pfam" id="PF01453">
    <property type="entry name" value="B_lectin"/>
    <property type="match status" value="1"/>
</dbReference>
<protein>
    <submittedName>
        <fullName evidence="6">Putative non-specific serine/threonine protein kinase</fullName>
        <ecNumber evidence="6">2.7.11.1</ecNumber>
    </submittedName>
</protein>
<feature type="chain" id="PRO_5015129241" evidence="4">
    <location>
        <begin position="23"/>
        <end position="354"/>
    </location>
</feature>
<evidence type="ECO:0000256" key="4">
    <source>
        <dbReference type="SAM" id="SignalP"/>
    </source>
</evidence>
<proteinExistence type="predicted"/>
<comment type="caution">
    <text evidence="6">The sequence shown here is derived from an EMBL/GenBank/DDBJ whole genome shotgun (WGS) entry which is preliminary data.</text>
</comment>